<proteinExistence type="predicted"/>
<feature type="compositionally biased region" description="Polar residues" evidence="1">
    <location>
        <begin position="274"/>
        <end position="284"/>
    </location>
</feature>
<organism evidence="2 3">
    <name type="scientific">Brevundimonas mediterranea</name>
    <dbReference type="NCBI Taxonomy" id="74329"/>
    <lineage>
        <taxon>Bacteria</taxon>
        <taxon>Pseudomonadati</taxon>
        <taxon>Pseudomonadota</taxon>
        <taxon>Alphaproteobacteria</taxon>
        <taxon>Caulobacterales</taxon>
        <taxon>Caulobacteraceae</taxon>
        <taxon>Brevundimonas</taxon>
    </lineage>
</organism>
<comment type="caution">
    <text evidence="2">The sequence shown here is derived from an EMBL/GenBank/DDBJ whole genome shotgun (WGS) entry which is preliminary data.</text>
</comment>
<protein>
    <submittedName>
        <fullName evidence="2">Uncharacterized protein</fullName>
    </submittedName>
</protein>
<evidence type="ECO:0000313" key="3">
    <source>
        <dbReference type="Proteomes" id="UP000289220"/>
    </source>
</evidence>
<dbReference type="Proteomes" id="UP000289220">
    <property type="component" value="Unassembled WGS sequence"/>
</dbReference>
<feature type="region of interest" description="Disordered" evidence="1">
    <location>
        <begin position="1"/>
        <end position="23"/>
    </location>
</feature>
<feature type="compositionally biased region" description="Basic and acidic residues" evidence="1">
    <location>
        <begin position="11"/>
        <end position="20"/>
    </location>
</feature>
<dbReference type="AlphaFoldDB" id="A0A7Z9C5W0"/>
<gene>
    <name evidence="2" type="ORF">BREV_BREV_03539</name>
</gene>
<accession>A0A7Z9C5W0</accession>
<keyword evidence="3" id="KW-1185">Reference proteome</keyword>
<evidence type="ECO:0000313" key="2">
    <source>
        <dbReference type="EMBL" id="VDC49278.1"/>
    </source>
</evidence>
<name>A0A7Z9C5W0_9CAUL</name>
<evidence type="ECO:0000256" key="1">
    <source>
        <dbReference type="SAM" id="MobiDB-lite"/>
    </source>
</evidence>
<reference evidence="2 3" key="1">
    <citation type="submission" date="2018-11" db="EMBL/GenBank/DDBJ databases">
        <authorList>
            <person name="Peiro R."/>
            <person name="Begona"/>
            <person name="Cbmso G."/>
            <person name="Lopez M."/>
            <person name="Gonzalez S."/>
            <person name="Sacristan E."/>
            <person name="Castillo E."/>
        </authorList>
    </citation>
    <scope>NUCLEOTIDE SEQUENCE [LARGE SCALE GENOMIC DNA]</scope>
    <source>
        <strain evidence="2">Brev_genome</strain>
    </source>
</reference>
<feature type="compositionally biased region" description="Low complexity" evidence="1">
    <location>
        <begin position="1"/>
        <end position="10"/>
    </location>
</feature>
<feature type="region of interest" description="Disordered" evidence="1">
    <location>
        <begin position="246"/>
        <end position="307"/>
    </location>
</feature>
<sequence>MDAGHVGQVDVQRRDRDPPRLDGPQVRPLGMFLLLAAETHPVVVAPAQVGASHRVHLAHVAEPLRRHLDLLDPFRRQIGEVQVHHHPIGPFLVQQLGDDGRRERLGRLPVGHHLVVEPLQALAQSDGADAEGHALKRARHRARIADVLADIMPPVHAGQHQVRPLRHQVVDRQDDAVGRRPRHREPPLAVPMHPQRLAQGDAPALGRLFDGGGAHPDVVAQRSRNPLKGFKTFRLDPVVVCQEDSHAISPPWGETGARSAPEGGQAEPARGRQAPSTASRSPSPNGGGLSAHMGQTSHIGLQHRRHRDPPVVLLVVLHDRHQGPADRQP</sequence>
<dbReference type="EMBL" id="UXHF01000164">
    <property type="protein sequence ID" value="VDC49278.1"/>
    <property type="molecule type" value="Genomic_DNA"/>
</dbReference>